<dbReference type="AlphaFoldDB" id="A0A194VAE4"/>
<gene>
    <name evidence="1" type="ORF">VP1G_11229</name>
</gene>
<keyword evidence="2" id="KW-1185">Reference proteome</keyword>
<evidence type="ECO:0000313" key="2">
    <source>
        <dbReference type="Proteomes" id="UP000078576"/>
    </source>
</evidence>
<proteinExistence type="predicted"/>
<protein>
    <submittedName>
        <fullName evidence="1">Uncharacterized protein</fullName>
    </submittedName>
</protein>
<dbReference type="Proteomes" id="UP000078576">
    <property type="component" value="Unassembled WGS sequence"/>
</dbReference>
<dbReference type="EMBL" id="KN714764">
    <property type="protein sequence ID" value="KUI60997.1"/>
    <property type="molecule type" value="Genomic_DNA"/>
</dbReference>
<reference evidence="2" key="1">
    <citation type="submission" date="2014-12" db="EMBL/GenBank/DDBJ databases">
        <title>Genome Sequence of Valsa Canker Pathogens Uncovers a Specific Adaption of Colonization on Woody Bark.</title>
        <authorList>
            <person name="Yin Z."/>
            <person name="Liu H."/>
            <person name="Gao X."/>
            <person name="Li Z."/>
            <person name="Song N."/>
            <person name="Ke X."/>
            <person name="Dai Q."/>
            <person name="Wu Y."/>
            <person name="Sun Y."/>
            <person name="Xu J.-R."/>
            <person name="Kang Z.K."/>
            <person name="Wang L."/>
            <person name="Huang L."/>
        </authorList>
    </citation>
    <scope>NUCLEOTIDE SEQUENCE [LARGE SCALE GENOMIC DNA]</scope>
    <source>
        <strain evidence="2">SXYL134</strain>
    </source>
</reference>
<sequence length="60" mass="6609">MEVPNASVNFVDPPIYAVPFYNIAKPLNKTWRCEHDHEVGALAVASLLWDPLPAFGGISE</sequence>
<evidence type="ECO:0000313" key="1">
    <source>
        <dbReference type="EMBL" id="KUI60997.1"/>
    </source>
</evidence>
<accession>A0A194VAE4</accession>
<name>A0A194VAE4_CYTMA</name>
<organism evidence="1 2">
    <name type="scientific">Cytospora mali</name>
    <name type="common">Apple Valsa canker fungus</name>
    <name type="synonym">Valsa mali</name>
    <dbReference type="NCBI Taxonomy" id="578113"/>
    <lineage>
        <taxon>Eukaryota</taxon>
        <taxon>Fungi</taxon>
        <taxon>Dikarya</taxon>
        <taxon>Ascomycota</taxon>
        <taxon>Pezizomycotina</taxon>
        <taxon>Sordariomycetes</taxon>
        <taxon>Sordariomycetidae</taxon>
        <taxon>Diaporthales</taxon>
        <taxon>Cytosporaceae</taxon>
        <taxon>Cytospora</taxon>
    </lineage>
</organism>